<dbReference type="InterPro" id="IPR024997">
    <property type="entry name" value="DUF3892"/>
</dbReference>
<keyword evidence="2" id="KW-1185">Reference proteome</keyword>
<dbReference type="KEGG" id="crw:CROST_017900"/>
<dbReference type="RefSeq" id="WP_077833390.1">
    <property type="nucleotide sequence ID" value="NZ_CP096983.1"/>
</dbReference>
<reference evidence="1 2" key="1">
    <citation type="submission" date="2022-04" db="EMBL/GenBank/DDBJ databases">
        <title>Genome sequence of C. roseum typestrain.</title>
        <authorList>
            <person name="Poehlein A."/>
            <person name="Schoch T."/>
            <person name="Duerre P."/>
            <person name="Daniel R."/>
        </authorList>
    </citation>
    <scope>NUCLEOTIDE SEQUENCE [LARGE SCALE GENOMIC DNA]</scope>
    <source>
        <strain evidence="1 2">DSM 7320</strain>
    </source>
</reference>
<accession>A0A1S8L0V9</accession>
<proteinExistence type="predicted"/>
<protein>
    <submittedName>
        <fullName evidence="1">Uncharacterized protein</fullName>
    </submittedName>
</protein>
<dbReference type="STRING" id="84029.CROST_34010"/>
<name>A0A1S8L0V9_9CLOT</name>
<dbReference type="EMBL" id="CP096983">
    <property type="protein sequence ID" value="URZ11073.1"/>
    <property type="molecule type" value="Genomic_DNA"/>
</dbReference>
<evidence type="ECO:0000313" key="2">
    <source>
        <dbReference type="Proteomes" id="UP000190951"/>
    </source>
</evidence>
<sequence length="102" mass="12195">MKNVYDYGIYAVHYDKNDKSNIIQFTKVCFIKNNNVSMPIEFSRDFLIADIEDGNKYYTMYKKNNRWEKKECVNIKYINGNPYVKINLNNLESDELGELPEY</sequence>
<dbReference type="Pfam" id="PF13031">
    <property type="entry name" value="DUF3892"/>
    <property type="match status" value="1"/>
</dbReference>
<dbReference type="Proteomes" id="UP000190951">
    <property type="component" value="Chromosome"/>
</dbReference>
<dbReference type="AlphaFoldDB" id="A0A1S8L0V9"/>
<evidence type="ECO:0000313" key="1">
    <source>
        <dbReference type="EMBL" id="URZ11073.1"/>
    </source>
</evidence>
<organism evidence="1 2">
    <name type="scientific">Clostridium felsineum</name>
    <dbReference type="NCBI Taxonomy" id="36839"/>
    <lineage>
        <taxon>Bacteria</taxon>
        <taxon>Bacillati</taxon>
        <taxon>Bacillota</taxon>
        <taxon>Clostridia</taxon>
        <taxon>Eubacteriales</taxon>
        <taxon>Clostridiaceae</taxon>
        <taxon>Clostridium</taxon>
    </lineage>
</organism>
<gene>
    <name evidence="1" type="ORF">CROST_017900</name>
</gene>